<dbReference type="Pfam" id="PF00005">
    <property type="entry name" value="ABC_tran"/>
    <property type="match status" value="1"/>
</dbReference>
<dbReference type="InterPro" id="IPR003593">
    <property type="entry name" value="AAA+_ATPase"/>
</dbReference>
<evidence type="ECO:0000259" key="10">
    <source>
        <dbReference type="PROSITE" id="PS50893"/>
    </source>
</evidence>
<dbReference type="CDD" id="cd03214">
    <property type="entry name" value="ABC_Iron-Siderophores_B12_Hemin"/>
    <property type="match status" value="1"/>
</dbReference>
<evidence type="ECO:0000256" key="9">
    <source>
        <dbReference type="ARBA" id="ARBA00023136"/>
    </source>
</evidence>
<name>A0A2D1KKI9_9LACO</name>
<keyword evidence="9" id="KW-0472">Membrane</keyword>
<dbReference type="GO" id="GO:0005524">
    <property type="term" value="F:ATP binding"/>
    <property type="evidence" value="ECO:0007669"/>
    <property type="project" value="UniProtKB-KW"/>
</dbReference>
<evidence type="ECO:0000313" key="12">
    <source>
        <dbReference type="Proteomes" id="UP000223559"/>
    </source>
</evidence>
<dbReference type="EMBL" id="CP017697">
    <property type="protein sequence ID" value="ATO42629.1"/>
    <property type="molecule type" value="Genomic_DNA"/>
</dbReference>
<evidence type="ECO:0000256" key="3">
    <source>
        <dbReference type="ARBA" id="ARBA00022475"/>
    </source>
</evidence>
<organism evidence="11 12">
    <name type="scientific">Loigolactobacillus coryniformis subsp. torquens DSM 20004 = KCTC 3535</name>
    <dbReference type="NCBI Taxonomy" id="1423822"/>
    <lineage>
        <taxon>Bacteria</taxon>
        <taxon>Bacillati</taxon>
        <taxon>Bacillota</taxon>
        <taxon>Bacilli</taxon>
        <taxon>Lactobacillales</taxon>
        <taxon>Lactobacillaceae</taxon>
        <taxon>Loigolactobacillus</taxon>
    </lineage>
</organism>
<dbReference type="SMART" id="SM00382">
    <property type="entry name" value="AAA"/>
    <property type="match status" value="1"/>
</dbReference>
<reference evidence="11 12" key="1">
    <citation type="submission" date="2016-10" db="EMBL/GenBank/DDBJ databases">
        <title>The whole genome sequencing and assembly of L. cotyniformis subsp. torquens DSM 20004 strain.</title>
        <authorList>
            <person name="Park M.-K."/>
            <person name="Lee Y.-J."/>
            <person name="Yi H."/>
            <person name="Bahn Y.-S."/>
            <person name="Kim J.F."/>
            <person name="Lee D.-W."/>
        </authorList>
    </citation>
    <scope>NUCLEOTIDE SEQUENCE [LARGE SCALE GENOMIC DNA]</scope>
    <source>
        <strain evidence="11 12">DSM 20004</strain>
    </source>
</reference>
<dbReference type="KEGG" id="lcy:LC20004_01260"/>
<dbReference type="FunFam" id="3.40.50.300:FF:000134">
    <property type="entry name" value="Iron-enterobactin ABC transporter ATP-binding protein"/>
    <property type="match status" value="1"/>
</dbReference>
<dbReference type="PANTHER" id="PTHR42771">
    <property type="entry name" value="IRON(3+)-HYDROXAMATE IMPORT ATP-BINDING PROTEIN FHUC"/>
    <property type="match status" value="1"/>
</dbReference>
<dbReference type="PROSITE" id="PS50893">
    <property type="entry name" value="ABC_TRANSPORTER_2"/>
    <property type="match status" value="1"/>
</dbReference>
<keyword evidence="2" id="KW-0813">Transport</keyword>
<dbReference type="SUPFAM" id="SSF52540">
    <property type="entry name" value="P-loop containing nucleoside triphosphate hydrolases"/>
    <property type="match status" value="1"/>
</dbReference>
<evidence type="ECO:0000256" key="5">
    <source>
        <dbReference type="ARBA" id="ARBA00022741"/>
    </source>
</evidence>
<keyword evidence="8" id="KW-0406">Ion transport</keyword>
<dbReference type="Proteomes" id="UP000223559">
    <property type="component" value="Chromosome"/>
</dbReference>
<dbReference type="InterPro" id="IPR051535">
    <property type="entry name" value="Siderophore_ABC-ATPase"/>
</dbReference>
<sequence length="271" mass="30038">MTQLEGHDLCIGYPNHMIIEHLNIKFPDHQIIGLIGPNGSGKSTLLNVLSGFRQPAAGTVILNGKPLTDYRPKLRAQNIASLPQNPQAPEDTLVRDLVAYGRFAYQKPLHGLQAEDEVAIKQALIAANLEGLAKWRLSNLSGGQRQRAFIAMTLAQNSDILLLDEPTTYLDLTHQLEILKLLQQLNQTQHKTIIIVLHDLNQAARFCDFLVCLKAGQVMYQGRPDQIFTSRMLAKVFQIDATVAAEPRLHCPMITSYDTFDSLAAPAGARQ</sequence>
<proteinExistence type="predicted"/>
<gene>
    <name evidence="11" type="ORF">LC20004_01260</name>
</gene>
<dbReference type="InterPro" id="IPR003439">
    <property type="entry name" value="ABC_transporter-like_ATP-bd"/>
</dbReference>
<dbReference type="PANTHER" id="PTHR42771:SF2">
    <property type="entry name" value="IRON(3+)-HYDROXAMATE IMPORT ATP-BINDING PROTEIN FHUC"/>
    <property type="match status" value="1"/>
</dbReference>
<keyword evidence="12" id="KW-1185">Reference proteome</keyword>
<evidence type="ECO:0000256" key="7">
    <source>
        <dbReference type="ARBA" id="ARBA00023004"/>
    </source>
</evidence>
<dbReference type="PROSITE" id="PS00211">
    <property type="entry name" value="ABC_TRANSPORTER_1"/>
    <property type="match status" value="1"/>
</dbReference>
<feature type="domain" description="ABC transporter" evidence="10">
    <location>
        <begin position="4"/>
        <end position="240"/>
    </location>
</feature>
<keyword evidence="7" id="KW-0408">Iron</keyword>
<dbReference type="RefSeq" id="WP_010012818.1">
    <property type="nucleotide sequence ID" value="NZ_AEOS01000089.1"/>
</dbReference>
<dbReference type="Gene3D" id="3.40.50.300">
    <property type="entry name" value="P-loop containing nucleotide triphosphate hydrolases"/>
    <property type="match status" value="1"/>
</dbReference>
<dbReference type="GO" id="GO:0006826">
    <property type="term" value="P:iron ion transport"/>
    <property type="evidence" value="ECO:0007669"/>
    <property type="project" value="UniProtKB-KW"/>
</dbReference>
<keyword evidence="4" id="KW-0410">Iron transport</keyword>
<keyword evidence="5" id="KW-0547">Nucleotide-binding</keyword>
<dbReference type="GO" id="GO:0005886">
    <property type="term" value="C:plasma membrane"/>
    <property type="evidence" value="ECO:0007669"/>
    <property type="project" value="UniProtKB-SubCell"/>
</dbReference>
<protein>
    <submittedName>
        <fullName evidence="11">Cobalamin/Fe3+-siderophores ABC transporter ATP-binding protein</fullName>
    </submittedName>
</protein>
<evidence type="ECO:0000256" key="8">
    <source>
        <dbReference type="ARBA" id="ARBA00023065"/>
    </source>
</evidence>
<dbReference type="InterPro" id="IPR017871">
    <property type="entry name" value="ABC_transporter-like_CS"/>
</dbReference>
<accession>A0A2D1KKI9</accession>
<keyword evidence="3" id="KW-1003">Cell membrane</keyword>
<comment type="subcellular location">
    <subcellularLocation>
        <location evidence="1">Cell membrane</location>
        <topology evidence="1">Peripheral membrane protein</topology>
    </subcellularLocation>
</comment>
<evidence type="ECO:0000313" key="11">
    <source>
        <dbReference type="EMBL" id="ATO42629.1"/>
    </source>
</evidence>
<evidence type="ECO:0000256" key="6">
    <source>
        <dbReference type="ARBA" id="ARBA00022840"/>
    </source>
</evidence>
<dbReference type="InterPro" id="IPR027417">
    <property type="entry name" value="P-loop_NTPase"/>
</dbReference>
<dbReference type="OrthoDB" id="9787851at2"/>
<evidence type="ECO:0000256" key="1">
    <source>
        <dbReference type="ARBA" id="ARBA00004202"/>
    </source>
</evidence>
<dbReference type="AlphaFoldDB" id="A0A2D1KKI9"/>
<dbReference type="GO" id="GO:0016887">
    <property type="term" value="F:ATP hydrolysis activity"/>
    <property type="evidence" value="ECO:0007669"/>
    <property type="project" value="InterPro"/>
</dbReference>
<evidence type="ECO:0000256" key="2">
    <source>
        <dbReference type="ARBA" id="ARBA00022448"/>
    </source>
</evidence>
<keyword evidence="6 11" id="KW-0067">ATP-binding</keyword>
<evidence type="ECO:0000256" key="4">
    <source>
        <dbReference type="ARBA" id="ARBA00022496"/>
    </source>
</evidence>